<evidence type="ECO:0000256" key="3">
    <source>
        <dbReference type="ARBA" id="ARBA00022801"/>
    </source>
</evidence>
<keyword evidence="3 6" id="KW-0378">Hydrolase</keyword>
<evidence type="ECO:0000256" key="4">
    <source>
        <dbReference type="ARBA" id="ARBA00022833"/>
    </source>
</evidence>
<feature type="compositionally biased region" description="Acidic residues" evidence="7">
    <location>
        <begin position="335"/>
        <end position="347"/>
    </location>
</feature>
<dbReference type="EMBL" id="JBHSCX010000011">
    <property type="protein sequence ID" value="MFC4362859.1"/>
    <property type="molecule type" value="Genomic_DNA"/>
</dbReference>
<feature type="transmembrane region" description="Helical" evidence="8">
    <location>
        <begin position="98"/>
        <end position="118"/>
    </location>
</feature>
<sequence>MGFHLTGLWQDGASSASLPAQLTGNSELLTLTVQGQPSKNLSRAGVKVSPKLGRTPRYIQFAELSGQLETSAHEQLELLLSQHKKSWSDYIHQLEHSLLMVLMATLITVGLGVSYFLWGIPAVADLVADKLPESLLQEASDETLMILNKRYFSESQLDEAQQASFRDSISKAAPDYDLTKLHIVNGGDMGANALALPDGTIVFTDQLILLADGNEAQLLGVFGHELGHIVHKHSLRQILQNSAISLTIALIGGDTSALGDIVLTLPIVFSQLAFSRDFELEADSYGVQFLIERGYDKQAFADMLTKLYNSHCDAPTDAGDVTSADSQADANEQASSDEETSSDGEDSCADRDTWLKYLSTHPHLDARIQRVSEASH</sequence>
<feature type="region of interest" description="Disordered" evidence="7">
    <location>
        <begin position="318"/>
        <end position="348"/>
    </location>
</feature>
<evidence type="ECO:0000256" key="5">
    <source>
        <dbReference type="ARBA" id="ARBA00023049"/>
    </source>
</evidence>
<evidence type="ECO:0000256" key="2">
    <source>
        <dbReference type="ARBA" id="ARBA00022723"/>
    </source>
</evidence>
<accession>A0ABV8V744</accession>
<reference evidence="12" key="1">
    <citation type="journal article" date="2019" name="Int. J. Syst. Evol. Microbiol.">
        <title>The Global Catalogue of Microorganisms (GCM) 10K type strain sequencing project: providing services to taxonomists for standard genome sequencing and annotation.</title>
        <authorList>
            <consortium name="The Broad Institute Genomics Platform"/>
            <consortium name="The Broad Institute Genome Sequencing Center for Infectious Disease"/>
            <person name="Wu L."/>
            <person name="Ma J."/>
        </authorList>
    </citation>
    <scope>NUCLEOTIDE SEQUENCE [LARGE SCALE GENOMIC DNA]</scope>
    <source>
        <strain evidence="12">CECT 8570</strain>
    </source>
</reference>
<proteinExistence type="inferred from homology"/>
<evidence type="ECO:0000259" key="10">
    <source>
        <dbReference type="Pfam" id="PF23368"/>
    </source>
</evidence>
<keyword evidence="5 6" id="KW-0482">Metalloprotease</keyword>
<evidence type="ECO:0000313" key="12">
    <source>
        <dbReference type="Proteomes" id="UP001595840"/>
    </source>
</evidence>
<organism evidence="11 12">
    <name type="scientific">Simiduia curdlanivorans</name>
    <dbReference type="NCBI Taxonomy" id="1492769"/>
    <lineage>
        <taxon>Bacteria</taxon>
        <taxon>Pseudomonadati</taxon>
        <taxon>Pseudomonadota</taxon>
        <taxon>Gammaproteobacteria</taxon>
        <taxon>Cellvibrionales</taxon>
        <taxon>Cellvibrionaceae</taxon>
        <taxon>Simiduia</taxon>
    </lineage>
</organism>
<dbReference type="Proteomes" id="UP001595840">
    <property type="component" value="Unassembled WGS sequence"/>
</dbReference>
<keyword evidence="8" id="KW-0812">Transmembrane</keyword>
<feature type="compositionally biased region" description="Polar residues" evidence="7">
    <location>
        <begin position="323"/>
        <end position="334"/>
    </location>
</feature>
<keyword evidence="8" id="KW-0472">Membrane</keyword>
<keyword evidence="12" id="KW-1185">Reference proteome</keyword>
<dbReference type="PANTHER" id="PTHR22726:SF1">
    <property type="entry name" value="METALLOENDOPEPTIDASE OMA1, MITOCHONDRIAL"/>
    <property type="match status" value="1"/>
</dbReference>
<evidence type="ECO:0000313" key="11">
    <source>
        <dbReference type="EMBL" id="MFC4362859.1"/>
    </source>
</evidence>
<keyword evidence="8" id="KW-1133">Transmembrane helix</keyword>
<comment type="cofactor">
    <cofactor evidence="6">
        <name>Zn(2+)</name>
        <dbReference type="ChEBI" id="CHEBI:29105"/>
    </cofactor>
    <text evidence="6">Binds 1 zinc ion per subunit.</text>
</comment>
<evidence type="ECO:0000256" key="7">
    <source>
        <dbReference type="SAM" id="MobiDB-lite"/>
    </source>
</evidence>
<comment type="similarity">
    <text evidence="6">Belongs to the peptidase M48 family.</text>
</comment>
<keyword evidence="4 6" id="KW-0862">Zinc</keyword>
<evidence type="ECO:0000259" key="9">
    <source>
        <dbReference type="Pfam" id="PF01435"/>
    </source>
</evidence>
<comment type="caution">
    <text evidence="11">The sequence shown here is derived from an EMBL/GenBank/DDBJ whole genome shotgun (WGS) entry which is preliminary data.</text>
</comment>
<evidence type="ECO:0000256" key="1">
    <source>
        <dbReference type="ARBA" id="ARBA00022670"/>
    </source>
</evidence>
<evidence type="ECO:0000256" key="8">
    <source>
        <dbReference type="SAM" id="Phobius"/>
    </source>
</evidence>
<gene>
    <name evidence="11" type="ORF">ACFOX3_11150</name>
</gene>
<dbReference type="Pfam" id="PF23368">
    <property type="entry name" value="DUF7092"/>
    <property type="match status" value="1"/>
</dbReference>
<keyword evidence="1 6" id="KW-0645">Protease</keyword>
<name>A0ABV8V744_9GAMM</name>
<feature type="domain" description="Peptidase M48" evidence="9">
    <location>
        <begin position="163"/>
        <end position="373"/>
    </location>
</feature>
<dbReference type="PANTHER" id="PTHR22726">
    <property type="entry name" value="METALLOENDOPEPTIDASE OMA1"/>
    <property type="match status" value="1"/>
</dbReference>
<dbReference type="Gene3D" id="3.30.2010.10">
    <property type="entry name" value="Metalloproteases ('zincins'), catalytic domain"/>
    <property type="match status" value="1"/>
</dbReference>
<dbReference type="Pfam" id="PF01435">
    <property type="entry name" value="Peptidase_M48"/>
    <property type="match status" value="1"/>
</dbReference>
<evidence type="ECO:0000256" key="6">
    <source>
        <dbReference type="RuleBase" id="RU003983"/>
    </source>
</evidence>
<feature type="domain" description="DUF7092" evidence="10">
    <location>
        <begin position="5"/>
        <end position="82"/>
    </location>
</feature>
<keyword evidence="2" id="KW-0479">Metal-binding</keyword>
<dbReference type="RefSeq" id="WP_290260679.1">
    <property type="nucleotide sequence ID" value="NZ_JAUFQG010000004.1"/>
</dbReference>
<dbReference type="CDD" id="cd07332">
    <property type="entry name" value="M48C_Oma1_like"/>
    <property type="match status" value="1"/>
</dbReference>
<protein>
    <submittedName>
        <fullName evidence="11">M48 family metallopeptidase</fullName>
    </submittedName>
</protein>
<dbReference type="InterPro" id="IPR055518">
    <property type="entry name" value="DUF7092"/>
</dbReference>
<dbReference type="InterPro" id="IPR051156">
    <property type="entry name" value="Mito/Outer_Membr_Metalloprot"/>
</dbReference>
<dbReference type="InterPro" id="IPR001915">
    <property type="entry name" value="Peptidase_M48"/>
</dbReference>